<name>A0ABV3YXW9_9PSED</name>
<dbReference type="Proteomes" id="UP001560296">
    <property type="component" value="Unassembled WGS sequence"/>
</dbReference>
<dbReference type="EMBL" id="JBFTEG010000012">
    <property type="protein sequence ID" value="MEX6503405.1"/>
    <property type="molecule type" value="Genomic_DNA"/>
</dbReference>
<evidence type="ECO:0000313" key="2">
    <source>
        <dbReference type="Proteomes" id="UP001560296"/>
    </source>
</evidence>
<gene>
    <name evidence="1" type="ORF">AB5S05_15190</name>
</gene>
<organism evidence="1 2">
    <name type="scientific">Pseudomonas zhanjiangensis</name>
    <dbReference type="NCBI Taxonomy" id="3239015"/>
    <lineage>
        <taxon>Bacteria</taxon>
        <taxon>Pseudomonadati</taxon>
        <taxon>Pseudomonadota</taxon>
        <taxon>Gammaproteobacteria</taxon>
        <taxon>Pseudomonadales</taxon>
        <taxon>Pseudomonadaceae</taxon>
        <taxon>Pseudomonas</taxon>
    </lineage>
</organism>
<evidence type="ECO:0000313" key="1">
    <source>
        <dbReference type="EMBL" id="MEX6503405.1"/>
    </source>
</evidence>
<proteinExistence type="predicted"/>
<reference evidence="1 2" key="1">
    <citation type="submission" date="2024-07" db="EMBL/GenBank/DDBJ databases">
        <authorList>
            <person name="Li M."/>
        </authorList>
    </citation>
    <scope>NUCLEOTIDE SEQUENCE [LARGE SCALE GENOMIC DNA]</scope>
    <source>
        <strain evidence="1 2">25A3E</strain>
    </source>
</reference>
<accession>A0ABV3YXW9</accession>
<evidence type="ECO:0008006" key="3">
    <source>
        <dbReference type="Google" id="ProtNLM"/>
    </source>
</evidence>
<keyword evidence="2" id="KW-1185">Reference proteome</keyword>
<comment type="caution">
    <text evidence="1">The sequence shown here is derived from an EMBL/GenBank/DDBJ whole genome shotgun (WGS) entry which is preliminary data.</text>
</comment>
<protein>
    <recommendedName>
        <fullName evidence="3">Zinc-ribbon containing domain-containing protein</fullName>
    </recommendedName>
</protein>
<sequence length="136" mass="15380">MYERLLQRLALALDEAESDECQSAGSGCELELRDLTLAELELIRAYQARDLNWLRGWHAAAEELAVIEHWPKQAVKRRPLARLSAHRQLTKSKPLTSQRVQLCCALCGVVADWQATDAVHACRSCGSQLFRARNPR</sequence>